<protein>
    <submittedName>
        <fullName evidence="2">Uncharacterized protein</fullName>
    </submittedName>
</protein>
<sequence length="60" mass="6216">MSLLKTGDGQSSGPTLLGTAGVVAAQTDGKRILSQLEHGAAAPAARPALRWRPGRRHWAA</sequence>
<comment type="caution">
    <text evidence="2">The sequence shown here is derived from an EMBL/GenBank/DDBJ whole genome shotgun (WGS) entry which is preliminary data.</text>
</comment>
<feature type="non-terminal residue" evidence="2">
    <location>
        <position position="60"/>
    </location>
</feature>
<dbReference type="AlphaFoldDB" id="A0A6I1IAA7"/>
<organism evidence="2 3">
    <name type="scientific">Janthinobacterium violaceinigrum</name>
    <dbReference type="NCBI Taxonomy" id="2654252"/>
    <lineage>
        <taxon>Bacteria</taxon>
        <taxon>Pseudomonadati</taxon>
        <taxon>Pseudomonadota</taxon>
        <taxon>Betaproteobacteria</taxon>
        <taxon>Burkholderiales</taxon>
        <taxon>Oxalobacteraceae</taxon>
        <taxon>Janthinobacterium</taxon>
    </lineage>
</organism>
<evidence type="ECO:0000313" key="3">
    <source>
        <dbReference type="Proteomes" id="UP000468717"/>
    </source>
</evidence>
<accession>A0A6I1IAA7</accession>
<feature type="compositionally biased region" description="Low complexity" evidence="1">
    <location>
        <begin position="40"/>
        <end position="51"/>
    </location>
</feature>
<feature type="region of interest" description="Disordered" evidence="1">
    <location>
        <begin position="38"/>
        <end position="60"/>
    </location>
</feature>
<reference evidence="2 3" key="1">
    <citation type="submission" date="2019-10" db="EMBL/GenBank/DDBJ databases">
        <title>Three novel species isolated from a subtropical stream in China.</title>
        <authorList>
            <person name="Lu H."/>
        </authorList>
    </citation>
    <scope>NUCLEOTIDE SEQUENCE [LARGE SCALE GENOMIC DNA]</scope>
    <source>
        <strain evidence="2 3">FT13W</strain>
    </source>
</reference>
<gene>
    <name evidence="2" type="ORF">GCN75_14290</name>
</gene>
<dbReference type="EMBL" id="WFLI01000015">
    <property type="protein sequence ID" value="KAB8064108.1"/>
    <property type="molecule type" value="Genomic_DNA"/>
</dbReference>
<dbReference type="Proteomes" id="UP000468717">
    <property type="component" value="Unassembled WGS sequence"/>
</dbReference>
<keyword evidence="3" id="KW-1185">Reference proteome</keyword>
<name>A0A6I1IAA7_9BURK</name>
<proteinExistence type="predicted"/>
<evidence type="ECO:0000256" key="1">
    <source>
        <dbReference type="SAM" id="MobiDB-lite"/>
    </source>
</evidence>
<dbReference type="RefSeq" id="WP_405002813.1">
    <property type="nucleotide sequence ID" value="NZ_WFLI01000015.1"/>
</dbReference>
<evidence type="ECO:0000313" key="2">
    <source>
        <dbReference type="EMBL" id="KAB8064108.1"/>
    </source>
</evidence>